<evidence type="ECO:0000256" key="2">
    <source>
        <dbReference type="SAM" id="Phobius"/>
    </source>
</evidence>
<evidence type="ECO:0000313" key="5">
    <source>
        <dbReference type="Proteomes" id="UP000283509"/>
    </source>
</evidence>
<feature type="compositionally biased region" description="Polar residues" evidence="1">
    <location>
        <begin position="197"/>
        <end position="227"/>
    </location>
</feature>
<keyword evidence="2" id="KW-0812">Transmembrane</keyword>
<name>A0A423TNN4_PENVA</name>
<evidence type="ECO:0000256" key="3">
    <source>
        <dbReference type="SAM" id="SignalP"/>
    </source>
</evidence>
<accession>A0A423TNN4</accession>
<dbReference type="EMBL" id="QCYY01001445">
    <property type="protein sequence ID" value="ROT78037.1"/>
    <property type="molecule type" value="Genomic_DNA"/>
</dbReference>
<sequence>MSKGIPRWLLVGAACVLALAGRAEGRGIPCPQRAECKAICDRNGSDYRPQECSSCCDRSRADAMTVKENAVEDRLKTMETTVKELRVMTGVLLALVLLLILVVVAMLLHLTKNIPKFTLPVIFKNAKKGAANINDKNSTHKTCNGVADANAAVGRIANHQTSSSPKAKRASVRRSTYGPTEDTVGQHEPRSFRVRQPSESTFSTNTLDTTLPSESNLPSVVHNNTMV</sequence>
<feature type="transmembrane region" description="Helical" evidence="2">
    <location>
        <begin position="87"/>
        <end position="108"/>
    </location>
</feature>
<feature type="region of interest" description="Disordered" evidence="1">
    <location>
        <begin position="158"/>
        <end position="227"/>
    </location>
</feature>
<gene>
    <name evidence="4" type="ORF">C7M84_003260</name>
</gene>
<proteinExistence type="predicted"/>
<dbReference type="OrthoDB" id="6368484at2759"/>
<reference evidence="4 5" key="2">
    <citation type="submission" date="2019-01" db="EMBL/GenBank/DDBJ databases">
        <title>The decoding of complex shrimp genome reveals the adaptation for benthos swimmer, frequently molting mechanism and breeding impact on genome.</title>
        <authorList>
            <person name="Sun Y."/>
            <person name="Gao Y."/>
            <person name="Yu Y."/>
        </authorList>
    </citation>
    <scope>NUCLEOTIDE SEQUENCE [LARGE SCALE GENOMIC DNA]</scope>
    <source>
        <tissue evidence="4">Muscle</tissue>
    </source>
</reference>
<dbReference type="AlphaFoldDB" id="A0A423TNN4"/>
<keyword evidence="2" id="KW-1133">Transmembrane helix</keyword>
<feature type="signal peptide" evidence="3">
    <location>
        <begin position="1"/>
        <end position="25"/>
    </location>
</feature>
<comment type="caution">
    <text evidence="4">The sequence shown here is derived from an EMBL/GenBank/DDBJ whole genome shotgun (WGS) entry which is preliminary data.</text>
</comment>
<evidence type="ECO:0000256" key="1">
    <source>
        <dbReference type="SAM" id="MobiDB-lite"/>
    </source>
</evidence>
<keyword evidence="3" id="KW-0732">Signal</keyword>
<keyword evidence="2" id="KW-0472">Membrane</keyword>
<keyword evidence="5" id="KW-1185">Reference proteome</keyword>
<organism evidence="4 5">
    <name type="scientific">Penaeus vannamei</name>
    <name type="common">Whiteleg shrimp</name>
    <name type="synonym">Litopenaeus vannamei</name>
    <dbReference type="NCBI Taxonomy" id="6689"/>
    <lineage>
        <taxon>Eukaryota</taxon>
        <taxon>Metazoa</taxon>
        <taxon>Ecdysozoa</taxon>
        <taxon>Arthropoda</taxon>
        <taxon>Crustacea</taxon>
        <taxon>Multicrustacea</taxon>
        <taxon>Malacostraca</taxon>
        <taxon>Eumalacostraca</taxon>
        <taxon>Eucarida</taxon>
        <taxon>Decapoda</taxon>
        <taxon>Dendrobranchiata</taxon>
        <taxon>Penaeoidea</taxon>
        <taxon>Penaeidae</taxon>
        <taxon>Penaeus</taxon>
    </lineage>
</organism>
<protein>
    <submittedName>
        <fullName evidence="4">Uncharacterized protein</fullName>
    </submittedName>
</protein>
<feature type="chain" id="PRO_5019438103" evidence="3">
    <location>
        <begin position="26"/>
        <end position="227"/>
    </location>
</feature>
<evidence type="ECO:0000313" key="4">
    <source>
        <dbReference type="EMBL" id="ROT78037.1"/>
    </source>
</evidence>
<dbReference type="Proteomes" id="UP000283509">
    <property type="component" value="Unassembled WGS sequence"/>
</dbReference>
<reference evidence="4 5" key="1">
    <citation type="submission" date="2018-04" db="EMBL/GenBank/DDBJ databases">
        <authorList>
            <person name="Zhang X."/>
            <person name="Yuan J."/>
            <person name="Li F."/>
            <person name="Xiang J."/>
        </authorList>
    </citation>
    <scope>NUCLEOTIDE SEQUENCE [LARGE SCALE GENOMIC DNA]</scope>
    <source>
        <tissue evidence="4">Muscle</tissue>
    </source>
</reference>